<dbReference type="InterPro" id="IPR011006">
    <property type="entry name" value="CheY-like_superfamily"/>
</dbReference>
<evidence type="ECO:0000259" key="5">
    <source>
        <dbReference type="PROSITE" id="PS50110"/>
    </source>
</evidence>
<dbReference type="EMBL" id="JAMD01000004">
    <property type="protein sequence ID" value="KEJ96006.1"/>
    <property type="molecule type" value="Genomic_DNA"/>
</dbReference>
<dbReference type="InterPro" id="IPR001789">
    <property type="entry name" value="Sig_transdc_resp-reg_receiver"/>
</dbReference>
<dbReference type="InterPro" id="IPR058245">
    <property type="entry name" value="NreC/VraR/RcsB-like_REC"/>
</dbReference>
<dbReference type="Pfam" id="PF00196">
    <property type="entry name" value="GerE"/>
    <property type="match status" value="1"/>
</dbReference>
<dbReference type="Proteomes" id="UP000027746">
    <property type="component" value="Unassembled WGS sequence"/>
</dbReference>
<name>A0A073J2W6_9RHOB</name>
<dbReference type="OrthoDB" id="3679796at2"/>
<evidence type="ECO:0000256" key="1">
    <source>
        <dbReference type="ARBA" id="ARBA00022553"/>
    </source>
</evidence>
<accession>A0A073J2W6</accession>
<dbReference type="PRINTS" id="PR00038">
    <property type="entry name" value="HTHLUXR"/>
</dbReference>
<protein>
    <submittedName>
        <fullName evidence="6">Chemotaxis protein CheY</fullName>
    </submittedName>
</protein>
<feature type="modified residue" description="4-aspartylphosphate" evidence="3">
    <location>
        <position position="53"/>
    </location>
</feature>
<evidence type="ECO:0000256" key="3">
    <source>
        <dbReference type="PROSITE-ProRule" id="PRU00169"/>
    </source>
</evidence>
<dbReference type="PANTHER" id="PTHR45566">
    <property type="entry name" value="HTH-TYPE TRANSCRIPTIONAL REGULATOR YHJB-RELATED"/>
    <property type="match status" value="1"/>
</dbReference>
<dbReference type="AlphaFoldDB" id="A0A073J2W6"/>
<dbReference type="GO" id="GO:0000160">
    <property type="term" value="P:phosphorelay signal transduction system"/>
    <property type="evidence" value="ECO:0007669"/>
    <property type="project" value="InterPro"/>
</dbReference>
<dbReference type="InterPro" id="IPR051015">
    <property type="entry name" value="EvgA-like"/>
</dbReference>
<dbReference type="InterPro" id="IPR036388">
    <property type="entry name" value="WH-like_DNA-bd_sf"/>
</dbReference>
<evidence type="ECO:0000313" key="6">
    <source>
        <dbReference type="EMBL" id="KEJ96006.1"/>
    </source>
</evidence>
<keyword evidence="2" id="KW-0238">DNA-binding</keyword>
<dbReference type="PROSITE" id="PS50043">
    <property type="entry name" value="HTH_LUXR_2"/>
    <property type="match status" value="1"/>
</dbReference>
<dbReference type="GO" id="GO:0006355">
    <property type="term" value="P:regulation of DNA-templated transcription"/>
    <property type="evidence" value="ECO:0007669"/>
    <property type="project" value="InterPro"/>
</dbReference>
<reference evidence="6 7" key="1">
    <citation type="submission" date="2014-01" db="EMBL/GenBank/DDBJ databases">
        <title>Sulfitobacter sp. H3 (MCCC 1A00686) Genome Sequencing.</title>
        <authorList>
            <person name="Lai Q."/>
            <person name="Hong Z."/>
        </authorList>
    </citation>
    <scope>NUCLEOTIDE SEQUENCE [LARGE SCALE GENOMIC DNA]</scope>
    <source>
        <strain evidence="6 7">H3</strain>
    </source>
</reference>
<sequence length="211" mass="22906">MRVLIADDHDLLRDTLVLFLEAQGDIETRTAADLEEACKLITNEDRFDLVLLDLNMPGMNGLAGLKHALALDGGQRVALLSGEATREIAEQALEAGAAGFVPKTLPAKSMINAVKFMAMGEQYAPIDFMTAVDETAKHPLAEKLSPRELQVLKGLTEGKSNKEIARDLDITEPTVKLHMKTLYRKVGAANRTQAALIAREAGLIAREAGLY</sequence>
<dbReference type="InterPro" id="IPR016032">
    <property type="entry name" value="Sig_transdc_resp-reg_C-effctor"/>
</dbReference>
<evidence type="ECO:0000259" key="4">
    <source>
        <dbReference type="PROSITE" id="PS50043"/>
    </source>
</evidence>
<dbReference type="SMART" id="SM00448">
    <property type="entry name" value="REC"/>
    <property type="match status" value="1"/>
</dbReference>
<dbReference type="SUPFAM" id="SSF52172">
    <property type="entry name" value="CheY-like"/>
    <property type="match status" value="1"/>
</dbReference>
<gene>
    <name evidence="6" type="ORF">SUH3_17235</name>
</gene>
<dbReference type="CDD" id="cd06170">
    <property type="entry name" value="LuxR_C_like"/>
    <property type="match status" value="1"/>
</dbReference>
<dbReference type="RefSeq" id="WP_037924975.1">
    <property type="nucleotide sequence ID" value="NZ_CP054599.1"/>
</dbReference>
<dbReference type="SMART" id="SM00421">
    <property type="entry name" value="HTH_LUXR"/>
    <property type="match status" value="1"/>
</dbReference>
<dbReference type="InterPro" id="IPR000792">
    <property type="entry name" value="Tscrpt_reg_LuxR_C"/>
</dbReference>
<dbReference type="PANTHER" id="PTHR45566:SF2">
    <property type="entry name" value="NARL SUBFAMILY"/>
    <property type="match status" value="1"/>
</dbReference>
<dbReference type="SUPFAM" id="SSF46894">
    <property type="entry name" value="C-terminal effector domain of the bipartite response regulators"/>
    <property type="match status" value="1"/>
</dbReference>
<organism evidence="6 7">
    <name type="scientific">Pseudosulfitobacter pseudonitzschiae</name>
    <dbReference type="NCBI Taxonomy" id="1402135"/>
    <lineage>
        <taxon>Bacteria</taxon>
        <taxon>Pseudomonadati</taxon>
        <taxon>Pseudomonadota</taxon>
        <taxon>Alphaproteobacteria</taxon>
        <taxon>Rhodobacterales</taxon>
        <taxon>Roseobacteraceae</taxon>
        <taxon>Pseudosulfitobacter</taxon>
    </lineage>
</organism>
<proteinExistence type="predicted"/>
<dbReference type="Gene3D" id="3.40.50.2300">
    <property type="match status" value="1"/>
</dbReference>
<evidence type="ECO:0000256" key="2">
    <source>
        <dbReference type="ARBA" id="ARBA00023125"/>
    </source>
</evidence>
<keyword evidence="7" id="KW-1185">Reference proteome</keyword>
<evidence type="ECO:0000313" key="7">
    <source>
        <dbReference type="Proteomes" id="UP000027746"/>
    </source>
</evidence>
<dbReference type="PROSITE" id="PS50110">
    <property type="entry name" value="RESPONSE_REGULATORY"/>
    <property type="match status" value="1"/>
</dbReference>
<dbReference type="Pfam" id="PF00072">
    <property type="entry name" value="Response_reg"/>
    <property type="match status" value="1"/>
</dbReference>
<dbReference type="GeneID" id="68871180"/>
<dbReference type="Gene3D" id="1.10.10.10">
    <property type="entry name" value="Winged helix-like DNA-binding domain superfamily/Winged helix DNA-binding domain"/>
    <property type="match status" value="1"/>
</dbReference>
<feature type="domain" description="Response regulatory" evidence="5">
    <location>
        <begin position="2"/>
        <end position="118"/>
    </location>
</feature>
<keyword evidence="1 3" id="KW-0597">Phosphoprotein</keyword>
<dbReference type="GO" id="GO:0003677">
    <property type="term" value="F:DNA binding"/>
    <property type="evidence" value="ECO:0007669"/>
    <property type="project" value="UniProtKB-KW"/>
</dbReference>
<comment type="caution">
    <text evidence="6">The sequence shown here is derived from an EMBL/GenBank/DDBJ whole genome shotgun (WGS) entry which is preliminary data.</text>
</comment>
<feature type="domain" description="HTH luxR-type" evidence="4">
    <location>
        <begin position="137"/>
        <end position="202"/>
    </location>
</feature>
<dbReference type="CDD" id="cd17535">
    <property type="entry name" value="REC_NarL-like"/>
    <property type="match status" value="1"/>
</dbReference>